<dbReference type="HOGENOM" id="CLU_127515_3_1_4"/>
<dbReference type="InterPro" id="IPR027396">
    <property type="entry name" value="DsrEFH-like"/>
</dbReference>
<evidence type="ECO:0000313" key="1">
    <source>
        <dbReference type="EMBL" id="CCJ52065.1"/>
    </source>
</evidence>
<reference evidence="1 2" key="1">
    <citation type="journal article" date="2012" name="BMC Genomics">
        <title>Comparative genomics of the classical Bordetella subspecies: the evolution and exchange of virulence-associated diversity amongst closely related pathogens.</title>
        <authorList>
            <person name="Park J."/>
            <person name="Zhang Y."/>
            <person name="Buboltz A.M."/>
            <person name="Zhang X."/>
            <person name="Schuster S.C."/>
            <person name="Ahuja U."/>
            <person name="Liu M."/>
            <person name="Miller J.F."/>
            <person name="Sebaihia M."/>
            <person name="Bentley S.D."/>
            <person name="Parkhill J."/>
            <person name="Harvill E.T."/>
        </authorList>
    </citation>
    <scope>NUCLEOTIDE SEQUENCE [LARGE SCALE GENOMIC DNA]</scope>
    <source>
        <strain evidence="1 2">253</strain>
    </source>
</reference>
<gene>
    <name evidence="1" type="ORF">BN112_0147</name>
</gene>
<dbReference type="RefSeq" id="WP_015063654.1">
    <property type="nucleotide sequence ID" value="NC_019382.1"/>
</dbReference>
<evidence type="ECO:0000313" key="2">
    <source>
        <dbReference type="Proteomes" id="UP000007564"/>
    </source>
</evidence>
<name>A0A0C6NZI0_BORBO</name>
<proteinExistence type="predicted"/>
<dbReference type="AlphaFoldDB" id="A0A0C6NZI0"/>
<sequence length="105" mass="11043">MMTAASCVRVLLHAPTAGALERARNNAANLLKEAPGAQVRIVANAAAVAAALDAPPHPADAHTWLCPNTLARLDRPARAPLRALPQAAVLALALLQDEGWRYIRA</sequence>
<dbReference type="EMBL" id="HE965806">
    <property type="protein sequence ID" value="CCJ52065.1"/>
    <property type="molecule type" value="Genomic_DNA"/>
</dbReference>
<dbReference type="Gene3D" id="3.40.1260.10">
    <property type="entry name" value="DsrEFH-like"/>
    <property type="match status" value="1"/>
</dbReference>
<protein>
    <submittedName>
        <fullName evidence="1">Uncharacterized protein</fullName>
    </submittedName>
</protein>
<dbReference type="KEGG" id="bbh:BN112_0147"/>
<dbReference type="Proteomes" id="UP000007564">
    <property type="component" value="Chromosome"/>
</dbReference>
<organism evidence="1 2">
    <name type="scientific">Bordetella bronchiseptica 253</name>
    <dbReference type="NCBI Taxonomy" id="568707"/>
    <lineage>
        <taxon>Bacteria</taxon>
        <taxon>Pseudomonadati</taxon>
        <taxon>Pseudomonadota</taxon>
        <taxon>Betaproteobacteria</taxon>
        <taxon>Burkholderiales</taxon>
        <taxon>Alcaligenaceae</taxon>
        <taxon>Bordetella</taxon>
    </lineage>
</organism>
<dbReference type="SUPFAM" id="SSF75169">
    <property type="entry name" value="DsrEFH-like"/>
    <property type="match status" value="1"/>
</dbReference>
<accession>A0A0C6NZI0</accession>